<gene>
    <name evidence="1" type="ORF">CMV_024759</name>
</gene>
<feature type="non-terminal residue" evidence="1">
    <location>
        <position position="1"/>
    </location>
</feature>
<dbReference type="EMBL" id="JRKL02006158">
    <property type="protein sequence ID" value="KAF3949360.1"/>
    <property type="molecule type" value="Genomic_DNA"/>
</dbReference>
<proteinExistence type="predicted"/>
<evidence type="ECO:0000313" key="1">
    <source>
        <dbReference type="EMBL" id="KAF3949360.1"/>
    </source>
</evidence>
<dbReference type="AlphaFoldDB" id="A0A8J4VC55"/>
<comment type="caution">
    <text evidence="1">The sequence shown here is derived from an EMBL/GenBank/DDBJ whole genome shotgun (WGS) entry which is preliminary data.</text>
</comment>
<accession>A0A8J4VC55</accession>
<evidence type="ECO:0000313" key="2">
    <source>
        <dbReference type="Proteomes" id="UP000737018"/>
    </source>
</evidence>
<keyword evidence="2" id="KW-1185">Reference proteome</keyword>
<sequence length="117" mass="13964">CSCYQPLCRVCRDSHSLRSLWLPTTTGRRVLSLKEEKDRCDFRFREKRSLSSGGERVFWRRWWWEEEEGKVERNGGNLKGRGKSHCCERMDCYRLGADERKVVGICATYVIMYDRVF</sequence>
<protein>
    <submittedName>
        <fullName evidence="1">Uncharacterized protein</fullName>
    </submittedName>
</protein>
<dbReference type="Proteomes" id="UP000737018">
    <property type="component" value="Unassembled WGS sequence"/>
</dbReference>
<reference evidence="1" key="1">
    <citation type="submission" date="2020-03" db="EMBL/GenBank/DDBJ databases">
        <title>Castanea mollissima Vanexum genome sequencing.</title>
        <authorList>
            <person name="Staton M."/>
        </authorList>
    </citation>
    <scope>NUCLEOTIDE SEQUENCE</scope>
    <source>
        <tissue evidence="1">Leaf</tissue>
    </source>
</reference>
<organism evidence="1 2">
    <name type="scientific">Castanea mollissima</name>
    <name type="common">Chinese chestnut</name>
    <dbReference type="NCBI Taxonomy" id="60419"/>
    <lineage>
        <taxon>Eukaryota</taxon>
        <taxon>Viridiplantae</taxon>
        <taxon>Streptophyta</taxon>
        <taxon>Embryophyta</taxon>
        <taxon>Tracheophyta</taxon>
        <taxon>Spermatophyta</taxon>
        <taxon>Magnoliopsida</taxon>
        <taxon>eudicotyledons</taxon>
        <taxon>Gunneridae</taxon>
        <taxon>Pentapetalae</taxon>
        <taxon>rosids</taxon>
        <taxon>fabids</taxon>
        <taxon>Fagales</taxon>
        <taxon>Fagaceae</taxon>
        <taxon>Castanea</taxon>
    </lineage>
</organism>
<name>A0A8J4VC55_9ROSI</name>